<sequence>MSSINDGAQTNLSGLQTEISGLHRKIGWAGAFWVASGVPALVLFSIGSIAATVGKPSWIVWMLSIGFGFIQAFSYAEIAGLFPHKSGGASVYGAIAWVRYSKLLAPLSVWCNWFAWSPVLAIGSGMGAGYVLNMLFPATAAINTWQFTLLDLGWLASGLTLRINATFLIGAVILLAAFAIQHRGILQAAKLQMILAVAALLPLLIVGVYPILSGDLPKDHLLPLYPLAKDAAGRVIDGTWNAGGLQLMAGGLFIAAWSTYGFETAVCYTREFRDPRRDTVKAILYSGLLCIVFFTMVPLAFQGALGLGQLVTPEVRDAAGNVTQAAVYDGVLSPGIYSGMGVAEAMAKIVHVGTWGEYILKPMLVFALVLAIMTSMAGSSRTLYQASVDGWLPKYLSHVNENGAPTRAMWTDLVFNLFLLLMSDYTVVLAMSNVGYIIFNFLNLNSAWIHRIDRPHWSRPFRAPTWLIAAGTLLSFVNLALMGFGADVWGKGTLVSGLVFAALILPVFVWRHYVTDKGRFPDQMLEDMELSSNQPSRKAGYLPYAALALGVAVVVVTHLLAP</sequence>
<dbReference type="PANTHER" id="PTHR42770">
    <property type="entry name" value="AMINO ACID TRANSPORTER-RELATED"/>
    <property type="match status" value="1"/>
</dbReference>
<keyword evidence="2" id="KW-1003">Cell membrane</keyword>
<feature type="transmembrane region" description="Helical" evidence="6">
    <location>
        <begin position="26"/>
        <end position="46"/>
    </location>
</feature>
<proteinExistence type="predicted"/>
<keyword evidence="3 6" id="KW-0812">Transmembrane</keyword>
<feature type="transmembrane region" description="Helical" evidence="6">
    <location>
        <begin position="152"/>
        <end position="179"/>
    </location>
</feature>
<evidence type="ECO:0000313" key="7">
    <source>
        <dbReference type="EMBL" id="WQD79863.1"/>
    </source>
</evidence>
<feature type="transmembrane region" description="Helical" evidence="6">
    <location>
        <begin position="541"/>
        <end position="561"/>
    </location>
</feature>
<feature type="transmembrane region" description="Helical" evidence="6">
    <location>
        <begin position="191"/>
        <end position="212"/>
    </location>
</feature>
<feature type="transmembrane region" description="Helical" evidence="6">
    <location>
        <begin position="492"/>
        <end position="510"/>
    </location>
</feature>
<organism evidence="7 8">
    <name type="scientific">Paraburkholderia kururiensis</name>
    <dbReference type="NCBI Taxonomy" id="984307"/>
    <lineage>
        <taxon>Bacteria</taxon>
        <taxon>Pseudomonadati</taxon>
        <taxon>Pseudomonadota</taxon>
        <taxon>Betaproteobacteria</taxon>
        <taxon>Burkholderiales</taxon>
        <taxon>Burkholderiaceae</taxon>
        <taxon>Paraburkholderia</taxon>
    </lineage>
</organism>
<dbReference type="Proteomes" id="UP001325479">
    <property type="component" value="Chromosome"/>
</dbReference>
<evidence type="ECO:0000256" key="2">
    <source>
        <dbReference type="ARBA" id="ARBA00022475"/>
    </source>
</evidence>
<feature type="transmembrane region" description="Helical" evidence="6">
    <location>
        <begin position="58"/>
        <end position="82"/>
    </location>
</feature>
<reference evidence="7 8" key="1">
    <citation type="submission" date="2023-12" db="EMBL/GenBank/DDBJ databases">
        <title>Genome sequencing and assembly of bacterial species from a model synthetic community.</title>
        <authorList>
            <person name="Hogle S.L."/>
        </authorList>
    </citation>
    <scope>NUCLEOTIDE SEQUENCE [LARGE SCALE GENOMIC DNA]</scope>
    <source>
        <strain evidence="7 8">HAMBI 2494</strain>
    </source>
</reference>
<dbReference type="Pfam" id="PF13520">
    <property type="entry name" value="AA_permease_2"/>
    <property type="match status" value="1"/>
</dbReference>
<keyword evidence="8" id="KW-1185">Reference proteome</keyword>
<dbReference type="PIRSF" id="PIRSF006060">
    <property type="entry name" value="AA_transporter"/>
    <property type="match status" value="1"/>
</dbReference>
<feature type="transmembrane region" description="Helical" evidence="6">
    <location>
        <begin position="283"/>
        <end position="305"/>
    </location>
</feature>
<gene>
    <name evidence="7" type="ORF">U0042_09385</name>
</gene>
<comment type="subcellular location">
    <subcellularLocation>
        <location evidence="1">Cell membrane</location>
        <topology evidence="1">Multi-pass membrane protein</topology>
    </subcellularLocation>
</comment>
<feature type="transmembrane region" description="Helical" evidence="6">
    <location>
        <begin position="417"/>
        <end position="442"/>
    </location>
</feature>
<feature type="transmembrane region" description="Helical" evidence="6">
    <location>
        <begin position="358"/>
        <end position="377"/>
    </location>
</feature>
<protein>
    <submittedName>
        <fullName evidence="7">APC family permease</fullName>
    </submittedName>
</protein>
<dbReference type="PANTHER" id="PTHR42770:SF11">
    <property type="entry name" value="INNER MEMBRANE TRANSPORT PROTEIN YBAT"/>
    <property type="match status" value="1"/>
</dbReference>
<evidence type="ECO:0000256" key="3">
    <source>
        <dbReference type="ARBA" id="ARBA00022692"/>
    </source>
</evidence>
<feature type="transmembrane region" description="Helical" evidence="6">
    <location>
        <begin position="103"/>
        <end position="132"/>
    </location>
</feature>
<dbReference type="Gene3D" id="1.20.1740.10">
    <property type="entry name" value="Amino acid/polyamine transporter I"/>
    <property type="match status" value="1"/>
</dbReference>
<dbReference type="RefSeq" id="WP_114815077.1">
    <property type="nucleotide sequence ID" value="NZ_CP139965.1"/>
</dbReference>
<keyword evidence="4 6" id="KW-1133">Transmembrane helix</keyword>
<name>A0ABZ0WRG1_9BURK</name>
<evidence type="ECO:0000256" key="4">
    <source>
        <dbReference type="ARBA" id="ARBA00022989"/>
    </source>
</evidence>
<evidence type="ECO:0000256" key="5">
    <source>
        <dbReference type="ARBA" id="ARBA00023136"/>
    </source>
</evidence>
<feature type="transmembrane region" description="Helical" evidence="6">
    <location>
        <begin position="463"/>
        <end position="486"/>
    </location>
</feature>
<dbReference type="EMBL" id="CP139965">
    <property type="protein sequence ID" value="WQD79863.1"/>
    <property type="molecule type" value="Genomic_DNA"/>
</dbReference>
<evidence type="ECO:0000256" key="1">
    <source>
        <dbReference type="ARBA" id="ARBA00004651"/>
    </source>
</evidence>
<evidence type="ECO:0000313" key="8">
    <source>
        <dbReference type="Proteomes" id="UP001325479"/>
    </source>
</evidence>
<keyword evidence="5 6" id="KW-0472">Membrane</keyword>
<feature type="transmembrane region" description="Helical" evidence="6">
    <location>
        <begin position="244"/>
        <end position="262"/>
    </location>
</feature>
<accession>A0ABZ0WRG1</accession>
<evidence type="ECO:0000256" key="6">
    <source>
        <dbReference type="SAM" id="Phobius"/>
    </source>
</evidence>
<dbReference type="InterPro" id="IPR002293">
    <property type="entry name" value="AA/rel_permease1"/>
</dbReference>
<dbReference type="InterPro" id="IPR050367">
    <property type="entry name" value="APC_superfamily"/>
</dbReference>